<dbReference type="Proteomes" id="UP000306317">
    <property type="component" value="Unassembled WGS sequence"/>
</dbReference>
<sequence length="164" mass="17176">MNTTCTIALLALSLVPAPTPAAAAPPAAAAVQLAPGDLTWMPAPPVLPKGVQLAVLSGNPFAEGFTTLRLKIPPHTMLAPHWHPTAEGFTVLQGTFHIGMGDQVDKAAAKALPAMSYASLPAMHHHYAYTADEGVVIDLSFYGPFQIHYVHPADDPSQVAATKP</sequence>
<evidence type="ECO:0000259" key="2">
    <source>
        <dbReference type="Pfam" id="PF12973"/>
    </source>
</evidence>
<dbReference type="InterPro" id="IPR025979">
    <property type="entry name" value="ChrR-like_cupin_dom"/>
</dbReference>
<evidence type="ECO:0000313" key="4">
    <source>
        <dbReference type="Proteomes" id="UP000306317"/>
    </source>
</evidence>
<dbReference type="RefSeq" id="WP_136258121.1">
    <property type="nucleotide sequence ID" value="NZ_MWIO01000022.1"/>
</dbReference>
<dbReference type="Pfam" id="PF12973">
    <property type="entry name" value="Cupin_7"/>
    <property type="match status" value="1"/>
</dbReference>
<dbReference type="OrthoDB" id="1433532at2"/>
<accession>A0A4S3KGZ8</accession>
<keyword evidence="1" id="KW-0732">Signal</keyword>
<dbReference type="AlphaFoldDB" id="A0A4S3KGZ8"/>
<dbReference type="InterPro" id="IPR014710">
    <property type="entry name" value="RmlC-like_jellyroll"/>
</dbReference>
<dbReference type="Gene3D" id="2.60.120.10">
    <property type="entry name" value="Jelly Rolls"/>
    <property type="match status" value="1"/>
</dbReference>
<comment type="caution">
    <text evidence="3">The sequence shown here is derived from an EMBL/GenBank/DDBJ whole genome shotgun (WGS) entry which is preliminary data.</text>
</comment>
<protein>
    <recommendedName>
        <fullName evidence="2">ChrR-like cupin domain-containing protein</fullName>
    </recommendedName>
</protein>
<feature type="domain" description="ChrR-like cupin" evidence="2">
    <location>
        <begin position="34"/>
        <end position="128"/>
    </location>
</feature>
<feature type="signal peptide" evidence="1">
    <location>
        <begin position="1"/>
        <end position="23"/>
    </location>
</feature>
<dbReference type="EMBL" id="MWIO01000022">
    <property type="protein sequence ID" value="THD07790.1"/>
    <property type="molecule type" value="Genomic_DNA"/>
</dbReference>
<dbReference type="InterPro" id="IPR011051">
    <property type="entry name" value="RmlC_Cupin_sf"/>
</dbReference>
<gene>
    <name evidence="3" type="ORF">B1991_07600</name>
</gene>
<evidence type="ECO:0000313" key="3">
    <source>
        <dbReference type="EMBL" id="THD07790.1"/>
    </source>
</evidence>
<keyword evidence="4" id="KW-1185">Reference proteome</keyword>
<feature type="chain" id="PRO_5020724875" description="ChrR-like cupin domain-containing protein" evidence="1">
    <location>
        <begin position="24"/>
        <end position="164"/>
    </location>
</feature>
<organism evidence="3 4">
    <name type="scientific">Rhodanobacter lindaniclasticus</name>
    <dbReference type="NCBI Taxonomy" id="75310"/>
    <lineage>
        <taxon>Bacteria</taxon>
        <taxon>Pseudomonadati</taxon>
        <taxon>Pseudomonadota</taxon>
        <taxon>Gammaproteobacteria</taxon>
        <taxon>Lysobacterales</taxon>
        <taxon>Rhodanobacteraceae</taxon>
        <taxon>Rhodanobacter</taxon>
    </lineage>
</organism>
<dbReference type="CDD" id="cd06989">
    <property type="entry name" value="cupin_DRT102"/>
    <property type="match status" value="1"/>
</dbReference>
<name>A0A4S3KGZ8_9GAMM</name>
<evidence type="ECO:0000256" key="1">
    <source>
        <dbReference type="SAM" id="SignalP"/>
    </source>
</evidence>
<reference evidence="3 4" key="1">
    <citation type="submission" date="2017-02" db="EMBL/GenBank/DDBJ databases">
        <title>Whole genome sequencing of Rhodanobacter lindaniclasticus DSM 17932.</title>
        <authorList>
            <person name="Kumar S."/>
            <person name="Patil P."/>
            <person name="Patil P.B."/>
        </authorList>
    </citation>
    <scope>NUCLEOTIDE SEQUENCE [LARGE SCALE GENOMIC DNA]</scope>
    <source>
        <strain evidence="3 4">DSM 17932</strain>
    </source>
</reference>
<proteinExistence type="predicted"/>
<dbReference type="SUPFAM" id="SSF51182">
    <property type="entry name" value="RmlC-like cupins"/>
    <property type="match status" value="1"/>
</dbReference>